<proteinExistence type="predicted"/>
<name>A0AAV9ACD5_ACOGR</name>
<protein>
    <submittedName>
        <fullName evidence="2">Uncharacterized protein</fullName>
    </submittedName>
</protein>
<dbReference type="Proteomes" id="UP001179952">
    <property type="component" value="Unassembled WGS sequence"/>
</dbReference>
<comment type="caution">
    <text evidence="2">The sequence shown here is derived from an EMBL/GenBank/DDBJ whole genome shotgun (WGS) entry which is preliminary data.</text>
</comment>
<gene>
    <name evidence="2" type="ORF">QJS04_geneDACA011550</name>
</gene>
<evidence type="ECO:0000313" key="2">
    <source>
        <dbReference type="EMBL" id="KAK1261610.1"/>
    </source>
</evidence>
<dbReference type="AlphaFoldDB" id="A0AAV9ACD5"/>
<accession>A0AAV9ACD5</accession>
<organism evidence="2 3">
    <name type="scientific">Acorus gramineus</name>
    <name type="common">Dwarf sweet flag</name>
    <dbReference type="NCBI Taxonomy" id="55184"/>
    <lineage>
        <taxon>Eukaryota</taxon>
        <taxon>Viridiplantae</taxon>
        <taxon>Streptophyta</taxon>
        <taxon>Embryophyta</taxon>
        <taxon>Tracheophyta</taxon>
        <taxon>Spermatophyta</taxon>
        <taxon>Magnoliopsida</taxon>
        <taxon>Liliopsida</taxon>
        <taxon>Acoraceae</taxon>
        <taxon>Acorus</taxon>
    </lineage>
</organism>
<reference evidence="2" key="2">
    <citation type="submission" date="2023-06" db="EMBL/GenBank/DDBJ databases">
        <authorList>
            <person name="Ma L."/>
            <person name="Liu K.-W."/>
            <person name="Li Z."/>
            <person name="Hsiao Y.-Y."/>
            <person name="Qi Y."/>
            <person name="Fu T."/>
            <person name="Tang G."/>
            <person name="Zhang D."/>
            <person name="Sun W.-H."/>
            <person name="Liu D.-K."/>
            <person name="Li Y."/>
            <person name="Chen G.-Z."/>
            <person name="Liu X.-D."/>
            <person name="Liao X.-Y."/>
            <person name="Jiang Y.-T."/>
            <person name="Yu X."/>
            <person name="Hao Y."/>
            <person name="Huang J."/>
            <person name="Zhao X.-W."/>
            <person name="Ke S."/>
            <person name="Chen Y.-Y."/>
            <person name="Wu W.-L."/>
            <person name="Hsu J.-L."/>
            <person name="Lin Y.-F."/>
            <person name="Huang M.-D."/>
            <person name="Li C.-Y."/>
            <person name="Huang L."/>
            <person name="Wang Z.-W."/>
            <person name="Zhao X."/>
            <person name="Zhong W.-Y."/>
            <person name="Peng D.-H."/>
            <person name="Ahmad S."/>
            <person name="Lan S."/>
            <person name="Zhang J.-S."/>
            <person name="Tsai W.-C."/>
            <person name="Van De Peer Y."/>
            <person name="Liu Z.-J."/>
        </authorList>
    </citation>
    <scope>NUCLEOTIDE SEQUENCE</scope>
    <source>
        <strain evidence="2">SCP</strain>
        <tissue evidence="2">Leaves</tissue>
    </source>
</reference>
<sequence>MKTKVKGDNDRRSIRLEEGDKRRERKREMPKRGWTMVLGAKRWKEMTVTAVSRGGRGGWLGREK</sequence>
<evidence type="ECO:0000313" key="3">
    <source>
        <dbReference type="Proteomes" id="UP001179952"/>
    </source>
</evidence>
<dbReference type="EMBL" id="JAUJYN010000010">
    <property type="protein sequence ID" value="KAK1261610.1"/>
    <property type="molecule type" value="Genomic_DNA"/>
</dbReference>
<keyword evidence="3" id="KW-1185">Reference proteome</keyword>
<feature type="region of interest" description="Disordered" evidence="1">
    <location>
        <begin position="1"/>
        <end position="31"/>
    </location>
</feature>
<reference evidence="2" key="1">
    <citation type="journal article" date="2023" name="Nat. Commun.">
        <title>Diploid and tetraploid genomes of Acorus and the evolution of monocots.</title>
        <authorList>
            <person name="Ma L."/>
            <person name="Liu K.W."/>
            <person name="Li Z."/>
            <person name="Hsiao Y.Y."/>
            <person name="Qi Y."/>
            <person name="Fu T."/>
            <person name="Tang G.D."/>
            <person name="Zhang D."/>
            <person name="Sun W.H."/>
            <person name="Liu D.K."/>
            <person name="Li Y."/>
            <person name="Chen G.Z."/>
            <person name="Liu X.D."/>
            <person name="Liao X.Y."/>
            <person name="Jiang Y.T."/>
            <person name="Yu X."/>
            <person name="Hao Y."/>
            <person name="Huang J."/>
            <person name="Zhao X.W."/>
            <person name="Ke S."/>
            <person name="Chen Y.Y."/>
            <person name="Wu W.L."/>
            <person name="Hsu J.L."/>
            <person name="Lin Y.F."/>
            <person name="Huang M.D."/>
            <person name="Li C.Y."/>
            <person name="Huang L."/>
            <person name="Wang Z.W."/>
            <person name="Zhao X."/>
            <person name="Zhong W.Y."/>
            <person name="Peng D.H."/>
            <person name="Ahmad S."/>
            <person name="Lan S."/>
            <person name="Zhang J.S."/>
            <person name="Tsai W.C."/>
            <person name="Van de Peer Y."/>
            <person name="Liu Z.J."/>
        </authorList>
    </citation>
    <scope>NUCLEOTIDE SEQUENCE</scope>
    <source>
        <strain evidence="2">SCP</strain>
    </source>
</reference>
<evidence type="ECO:0000256" key="1">
    <source>
        <dbReference type="SAM" id="MobiDB-lite"/>
    </source>
</evidence>